<feature type="compositionally biased region" description="Acidic residues" evidence="1">
    <location>
        <begin position="503"/>
        <end position="515"/>
    </location>
</feature>
<dbReference type="STRING" id="1051891.A0A0C3LE96"/>
<gene>
    <name evidence="2" type="ORF">M407DRAFT_18823</name>
</gene>
<evidence type="ECO:0000256" key="1">
    <source>
        <dbReference type="SAM" id="MobiDB-lite"/>
    </source>
</evidence>
<feature type="compositionally biased region" description="Low complexity" evidence="1">
    <location>
        <begin position="69"/>
        <end position="82"/>
    </location>
</feature>
<feature type="compositionally biased region" description="Low complexity" evidence="1">
    <location>
        <begin position="691"/>
        <end position="707"/>
    </location>
</feature>
<feature type="compositionally biased region" description="Acidic residues" evidence="1">
    <location>
        <begin position="423"/>
        <end position="435"/>
    </location>
</feature>
<name>A0A0C3LE96_9AGAM</name>
<evidence type="ECO:0000313" key="2">
    <source>
        <dbReference type="EMBL" id="KIO32258.1"/>
    </source>
</evidence>
<dbReference type="Proteomes" id="UP000054248">
    <property type="component" value="Unassembled WGS sequence"/>
</dbReference>
<feature type="compositionally biased region" description="Basic and acidic residues" evidence="1">
    <location>
        <begin position="217"/>
        <end position="232"/>
    </location>
</feature>
<feature type="compositionally biased region" description="Polar residues" evidence="1">
    <location>
        <begin position="88"/>
        <end position="101"/>
    </location>
</feature>
<dbReference type="OrthoDB" id="5599613at2759"/>
<feature type="region of interest" description="Disordered" evidence="1">
    <location>
        <begin position="1"/>
        <end position="357"/>
    </location>
</feature>
<feature type="compositionally biased region" description="Low complexity" evidence="1">
    <location>
        <begin position="585"/>
        <end position="596"/>
    </location>
</feature>
<feature type="compositionally biased region" description="Low complexity" evidence="1">
    <location>
        <begin position="174"/>
        <end position="186"/>
    </location>
</feature>
<evidence type="ECO:0000313" key="3">
    <source>
        <dbReference type="Proteomes" id="UP000054248"/>
    </source>
</evidence>
<dbReference type="HOGENOM" id="CLU_273650_0_0_1"/>
<keyword evidence="3" id="KW-1185">Reference proteome</keyword>
<feature type="compositionally biased region" description="Polar residues" evidence="1">
    <location>
        <begin position="25"/>
        <end position="34"/>
    </location>
</feature>
<feature type="compositionally biased region" description="Polar residues" evidence="1">
    <location>
        <begin position="561"/>
        <end position="573"/>
    </location>
</feature>
<sequence>MGPTPNSSQPHKSRPKSTLEDYFLSSGSFSKTRPSSSQSLPFSASQQSKSKPKRLAEPNPVRPSTQRPTATKTSKASSSSSAPVTYVLISSDSGSEQAVTRSSKRKPATKTAPPEVIVISSSSEGTPPPQTRPKTPKKVFRPAPTAPAPSQSASLSRSSIFAPSKSPSRKRSHSAAMRDSSPSSSAHPPPSGPSLVPFASKQFKLSQTPPVDFSATEDYHVAMDRAPSEETSKPASTSRSPQVKSELPSPARTINPPSSPHSPGAPTSPSISGPAPHLAKSPPIGAHSSSPPKRPSPDSPGSTGSAPTSKRRKLIKGRVRSMSPTTLPEDADEVIPSSETDEEDMEIDPAKLPPRSLPGVAAISRLSGVYFGKQLSPETPSPYDGDGANSLLSAAETDSSEDQVSRQLEEDEADAMDTAAADDACDEDMYDDTDEVYMPTPAPEAGEGELPSESARRSVPGPSTSRSRVILPVIKEDPPTSDAESVDSEKAVQRAKNARLSTLEDDDEELLDDDLMGPATKKRPTPELRVPKSNIKPATPVRKYKSPNALPVDHIRRVRQTMESDSPLTSPSSPRKRETSKNLESPSRSSPSSRPRYMTPSQGQVVVEIPPVPPGVDLSTYVRVSDKLPTPQPRRLPTPSAPGPSKAARLPKSAGGSALDTLLKEKKVWDKKYGDLLAAPAEMKKEEEDSPGAGPSGSRAVSRSSLSPTNSIVGDLLLEPDKLKDILSVDRGRAKREEEAQKAAIIRERNTFWQPLDDNMMDVSSGQPLPFPAEAKCKSSVLNLLKTAVNDGNSYAAIALLNSGVLVADPTTLPDEAIDWMLDLCVLHPDARLAMATMNFLGQSLEEETESFAEIELDVGTIRRHLTMLGMRNEFSITLVDEGHGSQSALPYPNFHVKTSSHRNDGVHRLLEVISIFARKQQVHANDIPKIVLALILLGQDPNTAAETSRAISQAIASTLQVLDSVTKPNRMTRLERDVCLTIVDTVAGRSAAEALNFVNIIPRINARTTRIARWTALGVLKGSHAVKAAGQDEFMGVPNMKSLALMVQPETEAEELKSKFNVDKAGTTDFKELRKNVGLLSIVLTDLSLYLETPAAEDMEKLIRSIGYMSSGITDRSNEDNDRTEAKGEIQHLKIRITYQTSTKGKMDIYKLLTGGSKGPKVQTDLGSFFSSKP</sequence>
<proteinExistence type="predicted"/>
<accession>A0A0C3LE96</accession>
<feature type="compositionally biased region" description="Acidic residues" evidence="1">
    <location>
        <begin position="329"/>
        <end position="347"/>
    </location>
</feature>
<feature type="region of interest" description="Disordered" evidence="1">
    <location>
        <begin position="681"/>
        <end position="707"/>
    </location>
</feature>
<organism evidence="2 3">
    <name type="scientific">Tulasnella calospora MUT 4182</name>
    <dbReference type="NCBI Taxonomy" id="1051891"/>
    <lineage>
        <taxon>Eukaryota</taxon>
        <taxon>Fungi</taxon>
        <taxon>Dikarya</taxon>
        <taxon>Basidiomycota</taxon>
        <taxon>Agaricomycotina</taxon>
        <taxon>Agaricomycetes</taxon>
        <taxon>Cantharellales</taxon>
        <taxon>Tulasnellaceae</taxon>
        <taxon>Tulasnella</taxon>
    </lineage>
</organism>
<feature type="compositionally biased region" description="Low complexity" evidence="1">
    <location>
        <begin position="35"/>
        <end position="48"/>
    </location>
</feature>
<protein>
    <submittedName>
        <fullName evidence="2">Uncharacterized protein</fullName>
    </submittedName>
</protein>
<reference evidence="3" key="2">
    <citation type="submission" date="2015-01" db="EMBL/GenBank/DDBJ databases">
        <title>Evolutionary Origins and Diversification of the Mycorrhizal Mutualists.</title>
        <authorList>
            <consortium name="DOE Joint Genome Institute"/>
            <consortium name="Mycorrhizal Genomics Consortium"/>
            <person name="Kohler A."/>
            <person name="Kuo A."/>
            <person name="Nagy L.G."/>
            <person name="Floudas D."/>
            <person name="Copeland A."/>
            <person name="Barry K.W."/>
            <person name="Cichocki N."/>
            <person name="Veneault-Fourrey C."/>
            <person name="LaButti K."/>
            <person name="Lindquist E.A."/>
            <person name="Lipzen A."/>
            <person name="Lundell T."/>
            <person name="Morin E."/>
            <person name="Murat C."/>
            <person name="Riley R."/>
            <person name="Ohm R."/>
            <person name="Sun H."/>
            <person name="Tunlid A."/>
            <person name="Henrissat B."/>
            <person name="Grigoriev I.V."/>
            <person name="Hibbett D.S."/>
            <person name="Martin F."/>
        </authorList>
    </citation>
    <scope>NUCLEOTIDE SEQUENCE [LARGE SCALE GENOMIC DNA]</scope>
    <source>
        <strain evidence="3">MUT 4182</strain>
    </source>
</reference>
<feature type="compositionally biased region" description="Polar residues" evidence="1">
    <location>
        <begin position="1"/>
        <end position="10"/>
    </location>
</feature>
<feature type="compositionally biased region" description="Basic residues" evidence="1">
    <location>
        <begin position="309"/>
        <end position="319"/>
    </location>
</feature>
<feature type="compositionally biased region" description="Polar residues" evidence="1">
    <location>
        <begin position="233"/>
        <end position="243"/>
    </location>
</feature>
<reference evidence="2 3" key="1">
    <citation type="submission" date="2014-04" db="EMBL/GenBank/DDBJ databases">
        <authorList>
            <consortium name="DOE Joint Genome Institute"/>
            <person name="Kuo A."/>
            <person name="Girlanda M."/>
            <person name="Perotto S."/>
            <person name="Kohler A."/>
            <person name="Nagy L.G."/>
            <person name="Floudas D."/>
            <person name="Copeland A."/>
            <person name="Barry K.W."/>
            <person name="Cichocki N."/>
            <person name="Veneault-Fourrey C."/>
            <person name="LaButti K."/>
            <person name="Lindquist E.A."/>
            <person name="Lipzen A."/>
            <person name="Lundell T."/>
            <person name="Morin E."/>
            <person name="Murat C."/>
            <person name="Sun H."/>
            <person name="Tunlid A."/>
            <person name="Henrissat B."/>
            <person name="Grigoriev I.V."/>
            <person name="Hibbett D.S."/>
            <person name="Martin F."/>
            <person name="Nordberg H.P."/>
            <person name="Cantor M.N."/>
            <person name="Hua S.X."/>
        </authorList>
    </citation>
    <scope>NUCLEOTIDE SEQUENCE [LARGE SCALE GENOMIC DNA]</scope>
    <source>
        <strain evidence="2 3">MUT 4182</strain>
    </source>
</reference>
<feature type="region of interest" description="Disordered" evidence="1">
    <location>
        <begin position="372"/>
        <end position="658"/>
    </location>
</feature>
<feature type="compositionally biased region" description="Pro residues" evidence="1">
    <location>
        <begin position="630"/>
        <end position="642"/>
    </location>
</feature>
<feature type="compositionally biased region" description="Low complexity" evidence="1">
    <location>
        <begin position="148"/>
        <end position="166"/>
    </location>
</feature>
<dbReference type="EMBL" id="KN822956">
    <property type="protein sequence ID" value="KIO32258.1"/>
    <property type="molecule type" value="Genomic_DNA"/>
</dbReference>
<dbReference type="AlphaFoldDB" id="A0A0C3LE96"/>